<proteinExistence type="predicted"/>
<evidence type="ECO:0000313" key="2">
    <source>
        <dbReference type="EMBL" id="KAF7119075.1"/>
    </source>
</evidence>
<evidence type="ECO:0000313" key="4">
    <source>
        <dbReference type="Proteomes" id="UP000630445"/>
    </source>
</evidence>
<dbReference type="EMBL" id="JACBAD010002052">
    <property type="protein sequence ID" value="KAF7119075.1"/>
    <property type="molecule type" value="Genomic_DNA"/>
</dbReference>
<dbReference type="AlphaFoldDB" id="A0A8H6P8U2"/>
<keyword evidence="4" id="KW-1185">Reference proteome</keyword>
<dbReference type="OrthoDB" id="4501419at2759"/>
<sequence length="263" mass="30147">MDQIPQDIERGDLIWVYAPGAAAMLVVKSASATQDPSSSAHSIIVQKVDCQITGSKGHWTLYGPDVSYEYSGSDSDSDEDEDEEYSDEDCTPEEMSLKRYLRRFKPQIEGDDEPSLIVRPHGRDVLKYYFGGSCPNCGRLGWFCRGRRCQGMWPELFGECGEDLSCPVCHGYDFPLEDDMAMRCEDDIEDSLSSLWRRHKDGQDSEYSKTQIRDLQEELLSSVRDRFERINERRTEMGMELEDVDKFVSNRKESIAKSKGWLD</sequence>
<accession>A0A8H6P8U2</accession>
<name>A0A8H6P8U2_9EURO</name>
<dbReference type="Proteomes" id="UP000662466">
    <property type="component" value="Unassembled WGS sequence"/>
</dbReference>
<dbReference type="Proteomes" id="UP000630445">
    <property type="component" value="Unassembled WGS sequence"/>
</dbReference>
<protein>
    <submittedName>
        <fullName evidence="2">Uncharacterized protein</fullName>
    </submittedName>
</protein>
<evidence type="ECO:0000313" key="3">
    <source>
        <dbReference type="EMBL" id="KAF7159715.1"/>
    </source>
</evidence>
<dbReference type="EMBL" id="JACBAF010002271">
    <property type="protein sequence ID" value="KAF7159715.1"/>
    <property type="molecule type" value="Genomic_DNA"/>
</dbReference>
<feature type="compositionally biased region" description="Acidic residues" evidence="1">
    <location>
        <begin position="75"/>
        <end position="91"/>
    </location>
</feature>
<feature type="region of interest" description="Disordered" evidence="1">
    <location>
        <begin position="70"/>
        <end position="91"/>
    </location>
</feature>
<evidence type="ECO:0000256" key="1">
    <source>
        <dbReference type="SAM" id="MobiDB-lite"/>
    </source>
</evidence>
<comment type="caution">
    <text evidence="2">The sequence shown here is derived from an EMBL/GenBank/DDBJ whole genome shotgun (WGS) entry which is preliminary data.</text>
</comment>
<gene>
    <name evidence="2" type="ORF">CNMCM5793_008718</name>
    <name evidence="3" type="ORF">CNMCM6106_007117</name>
</gene>
<reference evidence="2" key="1">
    <citation type="submission" date="2020-06" db="EMBL/GenBank/DDBJ databases">
        <title>Draft genome sequences of strains closely related to Aspergillus parafelis and Aspergillus hiratsukae.</title>
        <authorList>
            <person name="Dos Santos R.A.C."/>
            <person name="Rivero-Menendez O."/>
            <person name="Steenwyk J.L."/>
            <person name="Mead M.E."/>
            <person name="Goldman G.H."/>
            <person name="Alastruey-Izquierdo A."/>
            <person name="Rokas A."/>
        </authorList>
    </citation>
    <scope>NUCLEOTIDE SEQUENCE</scope>
    <source>
        <strain evidence="2">CNM-CM5793</strain>
        <strain evidence="3">CNM-CM6106</strain>
    </source>
</reference>
<organism evidence="2 4">
    <name type="scientific">Aspergillus hiratsukae</name>
    <dbReference type="NCBI Taxonomy" id="1194566"/>
    <lineage>
        <taxon>Eukaryota</taxon>
        <taxon>Fungi</taxon>
        <taxon>Dikarya</taxon>
        <taxon>Ascomycota</taxon>
        <taxon>Pezizomycotina</taxon>
        <taxon>Eurotiomycetes</taxon>
        <taxon>Eurotiomycetidae</taxon>
        <taxon>Eurotiales</taxon>
        <taxon>Aspergillaceae</taxon>
        <taxon>Aspergillus</taxon>
        <taxon>Aspergillus subgen. Fumigati</taxon>
    </lineage>
</organism>